<dbReference type="VEuPathDB" id="FungiDB:CC1G_07615"/>
<feature type="region of interest" description="Disordered" evidence="2">
    <location>
        <begin position="115"/>
        <end position="214"/>
    </location>
</feature>
<dbReference type="InParanoid" id="A8NUT7"/>
<dbReference type="EMBL" id="AACS02000004">
    <property type="protein sequence ID" value="EAU85345.2"/>
    <property type="molecule type" value="Genomic_DNA"/>
</dbReference>
<dbReference type="HOGENOM" id="CLU_1147145_0_0_1"/>
<evidence type="ECO:0000256" key="1">
    <source>
        <dbReference type="SAM" id="Coils"/>
    </source>
</evidence>
<protein>
    <submittedName>
        <fullName evidence="3">Uncharacterized protein</fullName>
    </submittedName>
</protein>
<accession>A8NUT7</accession>
<dbReference type="Proteomes" id="UP000001861">
    <property type="component" value="Unassembled WGS sequence"/>
</dbReference>
<reference evidence="3 4" key="1">
    <citation type="journal article" date="2010" name="Proc. Natl. Acad. Sci. U.S.A.">
        <title>Insights into evolution of multicellular fungi from the assembled chromosomes of the mushroom Coprinopsis cinerea (Coprinus cinereus).</title>
        <authorList>
            <person name="Stajich J.E."/>
            <person name="Wilke S.K."/>
            <person name="Ahren D."/>
            <person name="Au C.H."/>
            <person name="Birren B.W."/>
            <person name="Borodovsky M."/>
            <person name="Burns C."/>
            <person name="Canback B."/>
            <person name="Casselton L.A."/>
            <person name="Cheng C.K."/>
            <person name="Deng J."/>
            <person name="Dietrich F.S."/>
            <person name="Fargo D.C."/>
            <person name="Farman M.L."/>
            <person name="Gathman A.C."/>
            <person name="Goldberg J."/>
            <person name="Guigo R."/>
            <person name="Hoegger P.J."/>
            <person name="Hooker J.B."/>
            <person name="Huggins A."/>
            <person name="James T.Y."/>
            <person name="Kamada T."/>
            <person name="Kilaru S."/>
            <person name="Kodira C."/>
            <person name="Kues U."/>
            <person name="Kupfer D."/>
            <person name="Kwan H.S."/>
            <person name="Lomsadze A."/>
            <person name="Li W."/>
            <person name="Lilly W.W."/>
            <person name="Ma L.J."/>
            <person name="Mackey A.J."/>
            <person name="Manning G."/>
            <person name="Martin F."/>
            <person name="Muraguchi H."/>
            <person name="Natvig D.O."/>
            <person name="Palmerini H."/>
            <person name="Ramesh M.A."/>
            <person name="Rehmeyer C.J."/>
            <person name="Roe B.A."/>
            <person name="Shenoy N."/>
            <person name="Stanke M."/>
            <person name="Ter-Hovhannisyan V."/>
            <person name="Tunlid A."/>
            <person name="Velagapudi R."/>
            <person name="Vision T.J."/>
            <person name="Zeng Q."/>
            <person name="Zolan M.E."/>
            <person name="Pukkila P.J."/>
        </authorList>
    </citation>
    <scope>NUCLEOTIDE SEQUENCE [LARGE SCALE GENOMIC DNA]</scope>
    <source>
        <strain evidence="4">Okayama-7 / 130 / ATCC MYA-4618 / FGSC 9003</strain>
    </source>
</reference>
<dbReference type="KEGG" id="cci:CC1G_07615"/>
<feature type="compositionally biased region" description="Polar residues" evidence="2">
    <location>
        <begin position="185"/>
        <end position="195"/>
    </location>
</feature>
<name>A8NUT7_COPC7</name>
<dbReference type="RefSeq" id="XP_001836532.2">
    <property type="nucleotide sequence ID" value="XM_001836480.2"/>
</dbReference>
<comment type="caution">
    <text evidence="3">The sequence shown here is derived from an EMBL/GenBank/DDBJ whole genome shotgun (WGS) entry which is preliminary data.</text>
</comment>
<keyword evidence="4" id="KW-1185">Reference proteome</keyword>
<feature type="compositionally biased region" description="Polar residues" evidence="2">
    <location>
        <begin position="131"/>
        <end position="174"/>
    </location>
</feature>
<gene>
    <name evidence="3" type="ORF">CC1G_07615</name>
</gene>
<evidence type="ECO:0000256" key="2">
    <source>
        <dbReference type="SAM" id="MobiDB-lite"/>
    </source>
</evidence>
<dbReference type="GeneID" id="6013077"/>
<feature type="coiled-coil region" evidence="1">
    <location>
        <begin position="44"/>
        <end position="71"/>
    </location>
</feature>
<dbReference type="AlphaFoldDB" id="A8NUT7"/>
<proteinExistence type="predicted"/>
<keyword evidence="1" id="KW-0175">Coiled coil</keyword>
<evidence type="ECO:0000313" key="3">
    <source>
        <dbReference type="EMBL" id="EAU85345.2"/>
    </source>
</evidence>
<sequence>MAPIRTGDVQEISTTKMSKTFNKTNFMKVMGVEEDVAECLRGDIRNLVEELLDLTEVLSQQSDRLARLDEKLLEGYPEIFARGKEEKLRWVRIYVQKHHGSLRHAWKAALGVKTEEVDDPIPNRPPPSGDLTEQSITGSQSPDMRLSSPITPARSSVSGSHPSTSRRVPQQRSRCPSLEQEPRSFLQTPPSSQRPFANCLGLPETEPNSIPPFPPQRCQIDLDVLKASSNTSLERTYASWKE</sequence>
<evidence type="ECO:0000313" key="4">
    <source>
        <dbReference type="Proteomes" id="UP000001861"/>
    </source>
</evidence>
<organism evidence="3 4">
    <name type="scientific">Coprinopsis cinerea (strain Okayama-7 / 130 / ATCC MYA-4618 / FGSC 9003)</name>
    <name type="common">Inky cap fungus</name>
    <name type="synonym">Hormographiella aspergillata</name>
    <dbReference type="NCBI Taxonomy" id="240176"/>
    <lineage>
        <taxon>Eukaryota</taxon>
        <taxon>Fungi</taxon>
        <taxon>Dikarya</taxon>
        <taxon>Basidiomycota</taxon>
        <taxon>Agaricomycotina</taxon>
        <taxon>Agaricomycetes</taxon>
        <taxon>Agaricomycetidae</taxon>
        <taxon>Agaricales</taxon>
        <taxon>Agaricineae</taxon>
        <taxon>Psathyrellaceae</taxon>
        <taxon>Coprinopsis</taxon>
    </lineage>
</organism>